<sequence>SAFSGPPHQGSTVTPRHMKGSMTAWTLMQCTARKQQRGSAPHGGESSLRQAPLVYHGQISTTESTEPSQANAAASFYHHRLRNRNTRVRYGTCFVNHAPMVCSGRKRAEGK</sequence>
<feature type="non-terminal residue" evidence="2">
    <location>
        <position position="1"/>
    </location>
</feature>
<dbReference type="AlphaFoldDB" id="A0A0S7EQA1"/>
<name>A0A0S7EQA1_9TELE</name>
<gene>
    <name evidence="2" type="primary">PPUP9187</name>
</gene>
<evidence type="ECO:0000313" key="2">
    <source>
        <dbReference type="EMBL" id="JAO05216.1"/>
    </source>
</evidence>
<proteinExistence type="predicted"/>
<feature type="compositionally biased region" description="Polar residues" evidence="1">
    <location>
        <begin position="1"/>
        <end position="14"/>
    </location>
</feature>
<evidence type="ECO:0000256" key="1">
    <source>
        <dbReference type="SAM" id="MobiDB-lite"/>
    </source>
</evidence>
<protein>
    <submittedName>
        <fullName evidence="2">PPUP9187</fullName>
    </submittedName>
</protein>
<organism evidence="2">
    <name type="scientific">Poeciliopsis prolifica</name>
    <name type="common">blackstripe livebearer</name>
    <dbReference type="NCBI Taxonomy" id="188132"/>
    <lineage>
        <taxon>Eukaryota</taxon>
        <taxon>Metazoa</taxon>
        <taxon>Chordata</taxon>
        <taxon>Craniata</taxon>
        <taxon>Vertebrata</taxon>
        <taxon>Euteleostomi</taxon>
        <taxon>Actinopterygii</taxon>
        <taxon>Neopterygii</taxon>
        <taxon>Teleostei</taxon>
        <taxon>Neoteleostei</taxon>
        <taxon>Acanthomorphata</taxon>
        <taxon>Ovalentaria</taxon>
        <taxon>Atherinomorphae</taxon>
        <taxon>Cyprinodontiformes</taxon>
        <taxon>Poeciliidae</taxon>
        <taxon>Poeciliinae</taxon>
        <taxon>Poeciliopsis</taxon>
    </lineage>
</organism>
<dbReference type="EMBL" id="GBYX01476461">
    <property type="protein sequence ID" value="JAO05216.1"/>
    <property type="molecule type" value="Transcribed_RNA"/>
</dbReference>
<accession>A0A0S7EQA1</accession>
<feature type="region of interest" description="Disordered" evidence="1">
    <location>
        <begin position="1"/>
        <end position="20"/>
    </location>
</feature>
<reference evidence="2" key="1">
    <citation type="submission" date="2014-12" db="EMBL/GenBank/DDBJ databases">
        <title>Parallel Evolution in Life History Adaptation Evident in the Tissue-Specific Poeciliopsis prolifica transcriptome.</title>
        <authorList>
            <person name="Jue N.K."/>
            <person name="Foley R.J."/>
            <person name="Obergfell C."/>
            <person name="Reznick D.N."/>
            <person name="O'Neill R.J."/>
            <person name="O'Neill M.J."/>
        </authorList>
    </citation>
    <scope>NUCLEOTIDE SEQUENCE</scope>
</reference>